<dbReference type="InterPro" id="IPR000719">
    <property type="entry name" value="Prot_kinase_dom"/>
</dbReference>
<dbReference type="FunFam" id="1.10.510.10:FF:001848">
    <property type="entry name" value="Protein kinase, putative"/>
    <property type="match status" value="1"/>
</dbReference>
<feature type="region of interest" description="Disordered" evidence="2">
    <location>
        <begin position="1238"/>
        <end position="1261"/>
    </location>
</feature>
<feature type="region of interest" description="Disordered" evidence="2">
    <location>
        <begin position="174"/>
        <end position="221"/>
    </location>
</feature>
<feature type="compositionally biased region" description="Basic and acidic residues" evidence="2">
    <location>
        <begin position="1204"/>
        <end position="1222"/>
    </location>
</feature>
<dbReference type="GO" id="GO:0004674">
    <property type="term" value="F:protein serine/threonine kinase activity"/>
    <property type="evidence" value="ECO:0007669"/>
    <property type="project" value="TreeGrafter"/>
</dbReference>
<dbReference type="GO" id="GO:0005634">
    <property type="term" value="C:nucleus"/>
    <property type="evidence" value="ECO:0007669"/>
    <property type="project" value="TreeGrafter"/>
</dbReference>
<feature type="region of interest" description="Disordered" evidence="2">
    <location>
        <begin position="1025"/>
        <end position="1046"/>
    </location>
</feature>
<protein>
    <recommendedName>
        <fullName evidence="3">Protein kinase domain-containing protein</fullName>
    </recommendedName>
</protein>
<feature type="region of interest" description="Disordered" evidence="2">
    <location>
        <begin position="1"/>
        <end position="45"/>
    </location>
</feature>
<dbReference type="SUPFAM" id="SSF56112">
    <property type="entry name" value="Protein kinase-like (PK-like)"/>
    <property type="match status" value="1"/>
</dbReference>
<keyword evidence="6" id="KW-1185">Reference proteome</keyword>
<comment type="caution">
    <text evidence="5">The sequence shown here is derived from an EMBL/GenBank/DDBJ whole genome shotgun (WGS) entry which is preliminary data.</text>
</comment>
<dbReference type="GO" id="GO:0005737">
    <property type="term" value="C:cytoplasm"/>
    <property type="evidence" value="ECO:0007669"/>
    <property type="project" value="TreeGrafter"/>
</dbReference>
<evidence type="ECO:0000259" key="3">
    <source>
        <dbReference type="PROSITE" id="PS50011"/>
    </source>
</evidence>
<evidence type="ECO:0000313" key="7">
    <source>
        <dbReference type="Proteomes" id="UP001500493"/>
    </source>
</evidence>
<dbReference type="Proteomes" id="UP001443563">
    <property type="component" value="Unassembled WGS sequence"/>
</dbReference>
<dbReference type="Gene3D" id="1.10.510.10">
    <property type="entry name" value="Transferase(Phosphotransferase) domain 1"/>
    <property type="match status" value="2"/>
</dbReference>
<dbReference type="InterPro" id="IPR008271">
    <property type="entry name" value="Ser/Thr_kinase_AS"/>
</dbReference>
<dbReference type="SMART" id="SM00220">
    <property type="entry name" value="S_TKc"/>
    <property type="match status" value="1"/>
</dbReference>
<feature type="compositionally biased region" description="Polar residues" evidence="2">
    <location>
        <begin position="1459"/>
        <end position="1469"/>
    </location>
</feature>
<keyword evidence="1" id="KW-0175">Coiled coil</keyword>
<dbReference type="Pfam" id="PF00069">
    <property type="entry name" value="Pkinase"/>
    <property type="match status" value="2"/>
</dbReference>
<feature type="compositionally biased region" description="Basic and acidic residues" evidence="2">
    <location>
        <begin position="186"/>
        <end position="202"/>
    </location>
</feature>
<feature type="compositionally biased region" description="Basic and acidic residues" evidence="2">
    <location>
        <begin position="733"/>
        <end position="744"/>
    </location>
</feature>
<feature type="region of interest" description="Disordered" evidence="2">
    <location>
        <begin position="573"/>
        <end position="610"/>
    </location>
</feature>
<feature type="region of interest" description="Disordered" evidence="2">
    <location>
        <begin position="522"/>
        <end position="555"/>
    </location>
</feature>
<dbReference type="GO" id="GO:0044773">
    <property type="term" value="P:mitotic DNA damage checkpoint signaling"/>
    <property type="evidence" value="ECO:0007669"/>
    <property type="project" value="TreeGrafter"/>
</dbReference>
<dbReference type="InterPro" id="IPR011009">
    <property type="entry name" value="Kinase-like_dom_sf"/>
</dbReference>
<dbReference type="PANTHER" id="PTHR44167">
    <property type="entry name" value="OVARIAN-SPECIFIC SERINE/THREONINE-PROTEIN KINASE LOK-RELATED"/>
    <property type="match status" value="1"/>
</dbReference>
<dbReference type="PROSITE" id="PS50011">
    <property type="entry name" value="PROTEIN_KINASE_DOM"/>
    <property type="match status" value="1"/>
</dbReference>
<reference evidence="5 6" key="1">
    <citation type="submission" date="2024-02" db="EMBL/GenBank/DDBJ databases">
        <title>FIRST GENOME SEQUENCES OF Leishmania (Viannia) shawi, Leishmania (Viannia) lindenbergi AND Leishmania (Viannia) utingensis.</title>
        <authorList>
            <person name="Resadore F."/>
            <person name="Custodio M.G.F."/>
            <person name="Boite M.C."/>
            <person name="Cupolillo E."/>
            <person name="Ferreira G.E.M."/>
        </authorList>
    </citation>
    <scope>NUCLEOTIDE SEQUENCE</scope>
    <source>
        <strain evidence="4 6">MCEB/BR/1984/M8408</strain>
        <strain evidence="5">MHOM/BR/2013/18 LTA MLF</strain>
    </source>
</reference>
<feature type="coiled-coil region" evidence="1">
    <location>
        <begin position="97"/>
        <end position="135"/>
    </location>
</feature>
<evidence type="ECO:0000313" key="4">
    <source>
        <dbReference type="EMBL" id="KAL0502485.1"/>
    </source>
</evidence>
<evidence type="ECO:0000313" key="5">
    <source>
        <dbReference type="EMBL" id="KAL0523664.1"/>
    </source>
</evidence>
<feature type="compositionally biased region" description="Basic residues" evidence="2">
    <location>
        <begin position="581"/>
        <end position="591"/>
    </location>
</feature>
<dbReference type="PROSITE" id="PS00108">
    <property type="entry name" value="PROTEIN_KINASE_ST"/>
    <property type="match status" value="1"/>
</dbReference>
<gene>
    <name evidence="4" type="ORF">Q4I29_004793</name>
    <name evidence="5" type="ORF">Q4I32_004840</name>
</gene>
<organism evidence="5 7">
    <name type="scientific">Leishmania shawi</name>
    <dbReference type="NCBI Taxonomy" id="5680"/>
    <lineage>
        <taxon>Eukaryota</taxon>
        <taxon>Discoba</taxon>
        <taxon>Euglenozoa</taxon>
        <taxon>Kinetoplastea</taxon>
        <taxon>Metakinetoplastina</taxon>
        <taxon>Trypanosomatida</taxon>
        <taxon>Trypanosomatidae</taxon>
        <taxon>Leishmaniinae</taxon>
        <taxon>Leishmania</taxon>
        <taxon>Leishmania guyanensis species complex</taxon>
    </lineage>
</organism>
<dbReference type="PANTHER" id="PTHR44167:SF31">
    <property type="entry name" value="PROTEIN CBG02007"/>
    <property type="match status" value="1"/>
</dbReference>
<evidence type="ECO:0000256" key="2">
    <source>
        <dbReference type="SAM" id="MobiDB-lite"/>
    </source>
</evidence>
<feature type="region of interest" description="Disordered" evidence="2">
    <location>
        <begin position="1138"/>
        <end position="1222"/>
    </location>
</feature>
<evidence type="ECO:0000313" key="6">
    <source>
        <dbReference type="Proteomes" id="UP001443563"/>
    </source>
</evidence>
<dbReference type="EMBL" id="JBAMZM010000028">
    <property type="protein sequence ID" value="KAL0502485.1"/>
    <property type="molecule type" value="Genomic_DNA"/>
</dbReference>
<evidence type="ECO:0000256" key="1">
    <source>
        <dbReference type="SAM" id="Coils"/>
    </source>
</evidence>
<accession>A0AAW3BLM0</accession>
<feature type="compositionally biased region" description="Low complexity" evidence="2">
    <location>
        <begin position="1033"/>
        <end position="1046"/>
    </location>
</feature>
<feature type="region of interest" description="Disordered" evidence="2">
    <location>
        <begin position="1066"/>
        <end position="1107"/>
    </location>
</feature>
<name>A0AAW3BLM0_9TRYP</name>
<dbReference type="GO" id="GO:0005524">
    <property type="term" value="F:ATP binding"/>
    <property type="evidence" value="ECO:0007669"/>
    <property type="project" value="InterPro"/>
</dbReference>
<dbReference type="EMBL" id="JBAMZJ010000028">
    <property type="protein sequence ID" value="KAL0523664.1"/>
    <property type="molecule type" value="Genomic_DNA"/>
</dbReference>
<feature type="region of interest" description="Disordered" evidence="2">
    <location>
        <begin position="1453"/>
        <end position="1484"/>
    </location>
</feature>
<dbReference type="Proteomes" id="UP001500493">
    <property type="component" value="Unassembled WGS sequence"/>
</dbReference>
<proteinExistence type="predicted"/>
<feature type="compositionally biased region" description="Polar residues" evidence="2">
    <location>
        <begin position="9"/>
        <end position="18"/>
    </location>
</feature>
<feature type="compositionally biased region" description="Low complexity" evidence="2">
    <location>
        <begin position="592"/>
        <end position="604"/>
    </location>
</feature>
<feature type="region of interest" description="Disordered" evidence="2">
    <location>
        <begin position="677"/>
        <end position="745"/>
    </location>
</feature>
<sequence>MSDVPLHSGRTTIHSNNAYHDVGEEGDQHLGQQKPSVRDSRATTSVEPMTAVQVVDRLRWWRTYRVREQPIPVDHVVLRGCYANYSSFGTRPLASGVARLLQKARAVREQYLRAQQQQQQQQQQQEEEAQHQSRQCSSLLIASTVGTSVRSASSERLHNGAREMERATGCMADGEEGHYGGRQQQQHREMNEKAKEKLDNKRRAAVTSSSLPPPRPLSEDTAAFRGEPAVQRGSSTTHVLCSPLSVSGSVGTFSPFVRAAAGSAQALDTHSCALYVPSEQEARAAERLLMLFRPRAASAPLRSCRHRYAAGHLDVASRELSGESPLQRDRGCKDAAEPHHKRMTCISASDEITDVHRVPGAAEAVIVLHHAPRLILYEKGLNPKAALWASDVSSDAFENLNDAAAESSAEVFALRNLPLCAFERFFYQQQLRGLAETEGSREPVLPSTSPVAVNAGAESAGVSAGDTASAPTGAAATTGISRGDNCVVNGNDTLFFGSPLTAVLACSLKGTVSLLSAAAGAPSCEAGDTSARRVAPYRGSGRGSGRNNRRRGGRAALRAVSVPVLPPVYKGGCPEMGAPASHRHRSSRVRLQRQQQQNPSHPSSILPAGLRSGTVSQDVAHLCLRVDDLQDVYVFNPVVDMIGKGAFSKVYAAVPILRGKEGLRRFASPLLSRQVAPCSSAELGGGGPQEGGRSASIARRESSTHEALSSPALRVDSAAETAVGDTAGPLAEDESRNRRPHEEPLTVSLRSIPVVALKVIPRKARQKPKAPLGSLAAMPSAAAAVTGSATSNVQQAAQNDGDSVRRELVEIEREVSILRRLHHTGCSQFFEAIRTPDAFVIAMRVFPGSMDAQHYISRYGAPSEARAALLLFQLVSTVQYLHTTFGLIHRDIKLENILLSEADASVPDTRIFEVLGETVLKSDASTIMTMSACGRQGCASTTVAVGTRTAAQHNRSRASHNVTRLLRVTLIDFGLARRTRVNALSPTASASHGRGSVARHGSLNASSTSPTYIASFPPTSATLAAGTAQVHRNTSNSSFSGSLGSPASLSTGGAAGAVMHFNSGNSSSDSYAAAKRAPPRPPLLCRPPSTTVGAGMTHHGPGGTEFGGMECTMSRVGMPSPMPSTANMFTRFLDVEEEMDEEENGGAGGAEEWCTPANPLTRARGFGPSSRQDMAEGEDDSGAFSTGMSASETDDEWEGGSTAEPKEGDTQEREEHSKSWPNKEHGARAALLSPSVLTAQPQTPPGAAVIPPQPVPSTLPLQAGTTAVTSSHFNAESSGSCCTTGGAGLRYRCASCIYTSQHQLPPATAADVHSTPDDTEATLLLTPCGTEKYLPPEVLSWILENGWARRSTTVGLARAMDLYAIGIVAYVLLSGCFPFNASSRATLLQQQQRVPRCNSARWAGVSSAAISFVQQLLEPDPRKRMTAKEALEHPFLHEARQLAEKLSLVPHAEGEEVSHPSTWRDSSQIDNHHRPGSGSPGRYYDDDANVHARWHWATSTTATTATATGSLLRSVPSPTHADHTCSGAAMELTSAYQNAILSFATNDAQRPPVADQNGVVIVNESSALNSSTGAHHRSAGGSGELAPLHRVEGDTASMAIRLSGSCHLPGVPSVCRSSDECEEDDLLASITRNMLGGVPPLLQACKESLSPTRSLAPATTTTSTPCAATMARAVPIELLASPSLATRPVKLSSFSTPLSPATGAAPSVDGAAAKRATLPEPTSAAAAAASVPALVPSGTYDANVNRNVSPFRAVTTTTAEVVESGGDDLFESLYNNIMLSD</sequence>
<feature type="domain" description="Protein kinase" evidence="3">
    <location>
        <begin position="636"/>
        <end position="1436"/>
    </location>
</feature>
<feature type="region of interest" description="Disordered" evidence="2">
    <location>
        <begin position="985"/>
        <end position="1008"/>
    </location>
</feature>